<evidence type="ECO:0000256" key="1">
    <source>
        <dbReference type="SAM" id="MobiDB-lite"/>
    </source>
</evidence>
<keyword evidence="2" id="KW-0732">Signal</keyword>
<feature type="chain" id="PRO_5026725240" description="MucB/RseB N-terminal domain-containing protein" evidence="2">
    <location>
        <begin position="30"/>
        <end position="564"/>
    </location>
</feature>
<evidence type="ECO:0000256" key="2">
    <source>
        <dbReference type="SAM" id="SignalP"/>
    </source>
</evidence>
<gene>
    <name evidence="3" type="ORF">AVDCRST_MAG63-668</name>
</gene>
<protein>
    <recommendedName>
        <fullName evidence="4">MucB/RseB N-terminal domain-containing protein</fullName>
    </recommendedName>
</protein>
<feature type="compositionally biased region" description="Basic and acidic residues" evidence="1">
    <location>
        <begin position="416"/>
        <end position="429"/>
    </location>
</feature>
<evidence type="ECO:0000313" key="3">
    <source>
        <dbReference type="EMBL" id="CAA9224349.1"/>
    </source>
</evidence>
<sequence>MIHPCYTTAAVAGLLGVALGCTPGPAAIAAQTKPAAFPAPPTVPTRIPFSDEVAGRRLLYAARDAYRAAPGLRFSAELATLTDDGKQVTRKAATEVIAAEPGARRLSLTHTETTGTGDKRLRRFVSNGSDLVATEFLSGPGRKEPERTFVRTPLSREDTLTAALEMVRREPESLAGVWLLKNDPPVQGVAWRGKQLAVNGIAADEVWETGDRDPERRDDNARERRVRTRRYLLDARTRRLLRFEEWQTAEPLSAAAARNARNRSPRRTYRRENYTNARAAVPMPATLWAQSVPSTYREVALPGGSLPETGGPKSVDPEAWRLLAKWATAQERLLSYYARIELSTRQEQAHPEARPPRGRDDGSILYTVWLRKPDRVRVTVDTTGPPERRSRSLVAVADGREVTVHDRQRGRVRKVSQRDGGGELSNRLDRAGFDDDADAVAWLLDELPDAYEAARTQGRQSLDGEPVDVLELVQTSSRENDGRVVQSTTTRTIALAADGLPRQIEQRQARSISGLFERDQPADQITTARYRQVRVDQEPPGGTFVFVPPANLPTRDRPGRRGGG</sequence>
<accession>A0A6J4HGZ8</accession>
<feature type="compositionally biased region" description="Basic and acidic residues" evidence="1">
    <location>
        <begin position="554"/>
        <end position="564"/>
    </location>
</feature>
<dbReference type="Gene3D" id="2.50.20.10">
    <property type="entry name" value="Lipoprotein localisation LolA/LolB/LppX"/>
    <property type="match status" value="1"/>
</dbReference>
<evidence type="ECO:0008006" key="4">
    <source>
        <dbReference type="Google" id="ProtNLM"/>
    </source>
</evidence>
<feature type="region of interest" description="Disordered" evidence="1">
    <location>
        <begin position="536"/>
        <end position="564"/>
    </location>
</feature>
<dbReference type="EMBL" id="CADCTO010000087">
    <property type="protein sequence ID" value="CAA9224349.1"/>
    <property type="molecule type" value="Genomic_DNA"/>
</dbReference>
<feature type="signal peptide" evidence="2">
    <location>
        <begin position="1"/>
        <end position="29"/>
    </location>
</feature>
<dbReference type="AlphaFoldDB" id="A0A6J4HGZ8"/>
<proteinExistence type="predicted"/>
<name>A0A6J4HGZ8_9BACT</name>
<feature type="region of interest" description="Disordered" evidence="1">
    <location>
        <begin position="407"/>
        <end position="429"/>
    </location>
</feature>
<organism evidence="3">
    <name type="scientific">uncultured Armatimonadetes bacterium</name>
    <dbReference type="NCBI Taxonomy" id="157466"/>
    <lineage>
        <taxon>Bacteria</taxon>
        <taxon>Bacillati</taxon>
        <taxon>Armatimonadota</taxon>
        <taxon>environmental samples</taxon>
    </lineage>
</organism>
<reference evidence="3" key="1">
    <citation type="submission" date="2020-02" db="EMBL/GenBank/DDBJ databases">
        <authorList>
            <person name="Meier V. D."/>
        </authorList>
    </citation>
    <scope>NUCLEOTIDE SEQUENCE</scope>
    <source>
        <strain evidence="3">AVDCRST_MAG63</strain>
    </source>
</reference>